<reference evidence="3" key="1">
    <citation type="submission" date="2015-10" db="EMBL/GenBank/DDBJ databases">
        <authorList>
            <person name="Luecker S."/>
            <person name="Luecker S."/>
        </authorList>
    </citation>
    <scope>NUCLEOTIDE SEQUENCE [LARGE SCALE GENOMIC DNA]</scope>
</reference>
<dbReference type="RefSeq" id="WP_090896857.1">
    <property type="nucleotide sequence ID" value="NZ_CZPZ01000012.1"/>
</dbReference>
<dbReference type="PANTHER" id="PTHR46018">
    <property type="entry name" value="ZINC PHOSPHODIESTERASE ELAC PROTEIN 1"/>
    <property type="match status" value="1"/>
</dbReference>
<dbReference type="CDD" id="cd16272">
    <property type="entry name" value="RNaseZ_MBL-fold"/>
    <property type="match status" value="1"/>
</dbReference>
<dbReference type="SUPFAM" id="SSF56281">
    <property type="entry name" value="Metallo-hydrolase/oxidoreductase"/>
    <property type="match status" value="1"/>
</dbReference>
<dbReference type="Gene3D" id="3.60.15.10">
    <property type="entry name" value="Ribonuclease Z/Hydroxyacylglutathione hydrolase-like"/>
    <property type="match status" value="1"/>
</dbReference>
<evidence type="ECO:0000313" key="3">
    <source>
        <dbReference type="Proteomes" id="UP000198736"/>
    </source>
</evidence>
<dbReference type="STRING" id="1742973.COMA2_20250"/>
<feature type="domain" description="Metallo-beta-lactamase" evidence="1">
    <location>
        <begin position="17"/>
        <end position="218"/>
    </location>
</feature>
<evidence type="ECO:0000259" key="1">
    <source>
        <dbReference type="SMART" id="SM00849"/>
    </source>
</evidence>
<dbReference type="InterPro" id="IPR001279">
    <property type="entry name" value="Metallo-B-lactamas"/>
</dbReference>
<dbReference type="PANTHER" id="PTHR46018:SF2">
    <property type="entry name" value="ZINC PHOSPHODIESTERASE ELAC PROTEIN 1"/>
    <property type="match status" value="1"/>
</dbReference>
<protein>
    <submittedName>
        <fullName evidence="2">Putative Ribonuclease Z</fullName>
        <ecNumber evidence="2">3.1.26.11</ecNumber>
    </submittedName>
</protein>
<dbReference type="Pfam" id="PF12706">
    <property type="entry name" value="Lactamase_B_2"/>
    <property type="match status" value="1"/>
</dbReference>
<organism evidence="2 3">
    <name type="scientific">Candidatus Nitrospira nitrificans</name>
    <dbReference type="NCBI Taxonomy" id="1742973"/>
    <lineage>
        <taxon>Bacteria</taxon>
        <taxon>Pseudomonadati</taxon>
        <taxon>Nitrospirota</taxon>
        <taxon>Nitrospiria</taxon>
        <taxon>Nitrospirales</taxon>
        <taxon>Nitrospiraceae</taxon>
        <taxon>Nitrospira</taxon>
    </lineage>
</organism>
<sequence>MRLTILGSGTNVHPTRAAAGYLVRTDQHLVLDFGPRTLMNLIKTGVNRHRITHILFSHFHADHFSDFITFFFDAVIYAKYGGGHRPGMTLIGPKGTILLLRSIMQSFPSFSSAPFRVTFREVSGKPFMIGETRIVPKPVVHVPDLSSVAYRIEYRGKAIVYSGDTQYCDALVRLCADADLAVLDCSFPANRPGPAHLHAGQCGQVAKEAGVGQLVLSHFYPIADRYDVKAQAAELHGGKIWKGKDLLTLRV</sequence>
<dbReference type="InterPro" id="IPR036866">
    <property type="entry name" value="RibonucZ/Hydroxyglut_hydro"/>
</dbReference>
<keyword evidence="2" id="KW-0378">Hydrolase</keyword>
<name>A0A0S4LHF7_9BACT</name>
<dbReference type="EC" id="3.1.26.11" evidence="2"/>
<dbReference type="EMBL" id="CZPZ01000012">
    <property type="protein sequence ID" value="CUS35398.1"/>
    <property type="molecule type" value="Genomic_DNA"/>
</dbReference>
<dbReference type="AlphaFoldDB" id="A0A0S4LHF7"/>
<dbReference type="OrthoDB" id="9800940at2"/>
<evidence type="ECO:0000313" key="2">
    <source>
        <dbReference type="EMBL" id="CUS35398.1"/>
    </source>
</evidence>
<dbReference type="SMART" id="SM00849">
    <property type="entry name" value="Lactamase_B"/>
    <property type="match status" value="1"/>
</dbReference>
<proteinExistence type="predicted"/>
<accession>A0A0S4LHF7</accession>
<keyword evidence="3" id="KW-1185">Reference proteome</keyword>
<dbReference type="GO" id="GO:0042781">
    <property type="term" value="F:3'-tRNA processing endoribonuclease activity"/>
    <property type="evidence" value="ECO:0007669"/>
    <property type="project" value="UniProtKB-EC"/>
</dbReference>
<dbReference type="Proteomes" id="UP000198736">
    <property type="component" value="Unassembled WGS sequence"/>
</dbReference>
<gene>
    <name evidence="2" type="ORF">COMA2_20250</name>
</gene>